<dbReference type="PANTHER" id="PTHR10272:SF0">
    <property type="entry name" value="PLATELET-ACTIVATING FACTOR ACETYLHYDROLASE"/>
    <property type="match status" value="1"/>
</dbReference>
<keyword evidence="1 5" id="KW-0378">Hydrolase</keyword>
<gene>
    <name evidence="5" type="ORF">FHG66_17665</name>
</gene>
<proteinExistence type="predicted"/>
<dbReference type="SUPFAM" id="SSF53474">
    <property type="entry name" value="alpha/beta-Hydrolases"/>
    <property type="match status" value="1"/>
</dbReference>
<evidence type="ECO:0000313" key="5">
    <source>
        <dbReference type="EMBL" id="TNC46950.1"/>
    </source>
</evidence>
<keyword evidence="2" id="KW-0442">Lipid degradation</keyword>
<dbReference type="InterPro" id="IPR029058">
    <property type="entry name" value="AB_hydrolase_fold"/>
</dbReference>
<evidence type="ECO:0000256" key="3">
    <source>
        <dbReference type="ARBA" id="ARBA00023098"/>
    </source>
</evidence>
<feature type="domain" description="PET hydrolase/cutinase-like" evidence="4">
    <location>
        <begin position="121"/>
        <end position="221"/>
    </location>
</feature>
<evidence type="ECO:0000313" key="6">
    <source>
        <dbReference type="Proteomes" id="UP000305887"/>
    </source>
</evidence>
<reference evidence="5 6" key="1">
    <citation type="submission" date="2019-06" db="EMBL/GenBank/DDBJ databases">
        <title>YIM 131921 draft genome.</title>
        <authorList>
            <person name="Jiang L."/>
        </authorList>
    </citation>
    <scope>NUCLEOTIDE SEQUENCE [LARGE SCALE GENOMIC DNA]</scope>
    <source>
        <strain evidence="5 6">YIM 131921</strain>
    </source>
</reference>
<evidence type="ECO:0000256" key="1">
    <source>
        <dbReference type="ARBA" id="ARBA00022801"/>
    </source>
</evidence>
<comment type="caution">
    <text evidence="5">The sequence shown here is derived from an EMBL/GenBank/DDBJ whole genome shotgun (WGS) entry which is preliminary data.</text>
</comment>
<dbReference type="Gene3D" id="3.40.50.1820">
    <property type="entry name" value="alpha/beta hydrolase"/>
    <property type="match status" value="1"/>
</dbReference>
<protein>
    <submittedName>
        <fullName evidence="5">Dienelactone hydrolase</fullName>
    </submittedName>
</protein>
<dbReference type="GO" id="GO:0016042">
    <property type="term" value="P:lipid catabolic process"/>
    <property type="evidence" value="ECO:0007669"/>
    <property type="project" value="UniProtKB-KW"/>
</dbReference>
<name>A0A5C4MS90_9RHOB</name>
<evidence type="ECO:0000259" key="4">
    <source>
        <dbReference type="Pfam" id="PF12740"/>
    </source>
</evidence>
<dbReference type="Proteomes" id="UP000305887">
    <property type="component" value="Unassembled WGS sequence"/>
</dbReference>
<sequence>MLFPGPLVAQTTETVSDSLGQEDLGTLNRIDLIRPDAPELAKYGSHPVGVRTFSFTDQGRIDIVNTTEEGEPPTYDRDLTVEVWYPAAPGTEPGGTYRALLRDGTTEVTLSGQAARDAAPAAGEFPLVIISHGYPGNRFLMSHLGENLAPKGYVVASIDHPDSTYDDQTAFPSTLVNRPVDQRLVLDAMAALEGDLGPLVDDSRTGVIGYSMGGYGALIFAGGGVTQGAVTRTDPEGLRVPQDLLARNQAGTETHEALVDPRVQAVVAIGPWGRNRDFWDAEGLAGIEKPLLLIAGSADDVSEYDSIRRIFDETTGTDRHLLTFEHANHNAAAPIPAPAEAWRTPLGQEGAVFDHYADAVWDTVRMNNIAQHFATAFLDLHLKGDTARSGYLSLVEVAEEGVWSTADDGTPNADHSYWRGFPERTAIGLRLETRTAE</sequence>
<accession>A0A5C4MS90</accession>
<dbReference type="Pfam" id="PF12740">
    <property type="entry name" value="PETase"/>
    <property type="match status" value="1"/>
</dbReference>
<dbReference type="GO" id="GO:0003847">
    <property type="term" value="F:1-alkyl-2-acetylglycerophosphocholine esterase activity"/>
    <property type="evidence" value="ECO:0007669"/>
    <property type="project" value="TreeGrafter"/>
</dbReference>
<dbReference type="PANTHER" id="PTHR10272">
    <property type="entry name" value="PLATELET-ACTIVATING FACTOR ACETYLHYDROLASE"/>
    <property type="match status" value="1"/>
</dbReference>
<evidence type="ECO:0000256" key="2">
    <source>
        <dbReference type="ARBA" id="ARBA00022963"/>
    </source>
</evidence>
<dbReference type="EMBL" id="VDFU01000030">
    <property type="protein sequence ID" value="TNC46950.1"/>
    <property type="molecule type" value="Genomic_DNA"/>
</dbReference>
<dbReference type="OrthoDB" id="9814760at2"/>
<keyword evidence="3" id="KW-0443">Lipid metabolism</keyword>
<organism evidence="5 6">
    <name type="scientific">Rubellimicrobium rubrum</name>
    <dbReference type="NCBI Taxonomy" id="2585369"/>
    <lineage>
        <taxon>Bacteria</taxon>
        <taxon>Pseudomonadati</taxon>
        <taxon>Pseudomonadota</taxon>
        <taxon>Alphaproteobacteria</taxon>
        <taxon>Rhodobacterales</taxon>
        <taxon>Roseobacteraceae</taxon>
        <taxon>Rubellimicrobium</taxon>
    </lineage>
</organism>
<dbReference type="InterPro" id="IPR041127">
    <property type="entry name" value="PET_hydrolase/cutinase-like"/>
</dbReference>
<dbReference type="AlphaFoldDB" id="A0A5C4MS90"/>
<keyword evidence="6" id="KW-1185">Reference proteome</keyword>